<dbReference type="Gene3D" id="1.20.1050.10">
    <property type="match status" value="1"/>
</dbReference>
<accession>A0A813IUL7</accession>
<name>A0A813IUL7_POLGL</name>
<evidence type="ECO:0000256" key="1">
    <source>
        <dbReference type="ARBA" id="ARBA00007409"/>
    </source>
</evidence>
<dbReference type="EMBL" id="CAJNNW010013470">
    <property type="protein sequence ID" value="CAE8655441.1"/>
    <property type="molecule type" value="Genomic_DNA"/>
</dbReference>
<sequence length="426" mass="46106">MPSDASPTMRCIHYDRPGESRGQGDVAKQASRPPIVGATVRIVGLEGVDTALNGLKGSVLAVESNSVVVSTAAAPEAVVRDRVDRSRSIGVPLGNVRMISPSTPGMYPAHTDSSLVTVAPRSSAAGLEAKDLRTGEWFNIEDAMEPDECLVFVGDPMVLWLLHELQAVGPGPGPGRPPVPSFELTLASARLGHGSQLLVGSAVEEGGSAVEEGGNEKREPFGVVDTAWYSKLCPTRTIPCLVDGDLAVWESHSILRYLCQKYAPELHLGSIEGMARCSPWMDWVLGSSFHEVNHHLIDQVARTPTGKRKASLMLEAHEGYAQRLQQAEKQLGETGGFLLGDCFTMADIPLGAEISRWSCSLIRWAQLAAEGEVRPPRQLPALPHLERYFRCLQQRPAYLAGCLGPEREHHQLQPLLAGELQPLFLT</sequence>
<dbReference type="InterPro" id="IPR040079">
    <property type="entry name" value="Glutathione_S-Trfase"/>
</dbReference>
<dbReference type="InterPro" id="IPR036282">
    <property type="entry name" value="Glutathione-S-Trfase_C_sf"/>
</dbReference>
<reference evidence="4" key="1">
    <citation type="submission" date="2021-02" db="EMBL/GenBank/DDBJ databases">
        <authorList>
            <person name="Dougan E. K."/>
            <person name="Rhodes N."/>
            <person name="Thang M."/>
            <person name="Chan C."/>
        </authorList>
    </citation>
    <scope>NUCLEOTIDE SEQUENCE</scope>
</reference>
<dbReference type="SFLD" id="SFLDS00019">
    <property type="entry name" value="Glutathione_Transferase_(cytos"/>
    <property type="match status" value="1"/>
</dbReference>
<comment type="similarity">
    <text evidence="1">Belongs to the GST superfamily.</text>
</comment>
<proteinExistence type="inferred from homology"/>
<dbReference type="Gene3D" id="3.40.30.10">
    <property type="entry name" value="Glutaredoxin"/>
    <property type="match status" value="1"/>
</dbReference>
<evidence type="ECO:0000259" key="3">
    <source>
        <dbReference type="PROSITE" id="PS50404"/>
    </source>
</evidence>
<evidence type="ECO:0000256" key="2">
    <source>
        <dbReference type="SAM" id="MobiDB-lite"/>
    </source>
</evidence>
<comment type="caution">
    <text evidence="4">The sequence shown here is derived from an EMBL/GenBank/DDBJ whole genome shotgun (WGS) entry which is preliminary data.</text>
</comment>
<dbReference type="InterPro" id="IPR004045">
    <property type="entry name" value="Glutathione_S-Trfase_N"/>
</dbReference>
<evidence type="ECO:0000313" key="5">
    <source>
        <dbReference type="Proteomes" id="UP000626109"/>
    </source>
</evidence>
<dbReference type="Gene3D" id="2.60.120.330">
    <property type="entry name" value="B-lactam Antibiotic, Isopenicillin N Synthase, Chain"/>
    <property type="match status" value="1"/>
</dbReference>
<dbReference type="PROSITE" id="PS50404">
    <property type="entry name" value="GST_NTER"/>
    <property type="match status" value="1"/>
</dbReference>
<dbReference type="Pfam" id="PF13409">
    <property type="entry name" value="GST_N_2"/>
    <property type="match status" value="1"/>
</dbReference>
<feature type="domain" description="GST N-terminal" evidence="3">
    <location>
        <begin position="178"/>
        <end position="266"/>
    </location>
</feature>
<feature type="region of interest" description="Disordered" evidence="2">
    <location>
        <begin position="1"/>
        <end position="30"/>
    </location>
</feature>
<dbReference type="SUPFAM" id="SSF52833">
    <property type="entry name" value="Thioredoxin-like"/>
    <property type="match status" value="1"/>
</dbReference>
<dbReference type="SUPFAM" id="SSF51197">
    <property type="entry name" value="Clavaminate synthase-like"/>
    <property type="match status" value="1"/>
</dbReference>
<dbReference type="AlphaFoldDB" id="A0A813IUL7"/>
<organism evidence="4 5">
    <name type="scientific">Polarella glacialis</name>
    <name type="common">Dinoflagellate</name>
    <dbReference type="NCBI Taxonomy" id="89957"/>
    <lineage>
        <taxon>Eukaryota</taxon>
        <taxon>Sar</taxon>
        <taxon>Alveolata</taxon>
        <taxon>Dinophyceae</taxon>
        <taxon>Suessiales</taxon>
        <taxon>Suessiaceae</taxon>
        <taxon>Polarella</taxon>
    </lineage>
</organism>
<dbReference type="InterPro" id="IPR027443">
    <property type="entry name" value="IPNS-like_sf"/>
</dbReference>
<dbReference type="PANTHER" id="PTHR44051:SF19">
    <property type="entry name" value="DISULFIDE-BOND OXIDOREDUCTASE YFCG"/>
    <property type="match status" value="1"/>
</dbReference>
<dbReference type="InterPro" id="IPR036249">
    <property type="entry name" value="Thioredoxin-like_sf"/>
</dbReference>
<dbReference type="PANTHER" id="PTHR44051">
    <property type="entry name" value="GLUTATHIONE S-TRANSFERASE-RELATED"/>
    <property type="match status" value="1"/>
</dbReference>
<dbReference type="SUPFAM" id="SSF47616">
    <property type="entry name" value="GST C-terminal domain-like"/>
    <property type="match status" value="1"/>
</dbReference>
<gene>
    <name evidence="4" type="ORF">PGLA2088_LOCUS11604</name>
</gene>
<dbReference type="Proteomes" id="UP000626109">
    <property type="component" value="Unassembled WGS sequence"/>
</dbReference>
<evidence type="ECO:0000313" key="4">
    <source>
        <dbReference type="EMBL" id="CAE8655441.1"/>
    </source>
</evidence>
<protein>
    <recommendedName>
        <fullName evidence="3">GST N-terminal domain-containing protein</fullName>
    </recommendedName>
</protein>